<reference evidence="2 3" key="1">
    <citation type="submission" date="2018-11" db="EMBL/GenBank/DDBJ databases">
        <authorList>
            <consortium name="Pathogen Informatics"/>
        </authorList>
    </citation>
    <scope>NUCLEOTIDE SEQUENCE [LARGE SCALE GENOMIC DNA]</scope>
    <source>
        <strain evidence="2 3">Egypt</strain>
    </source>
</reference>
<proteinExistence type="predicted"/>
<feature type="region of interest" description="Disordered" evidence="1">
    <location>
        <begin position="23"/>
        <end position="77"/>
    </location>
</feature>
<dbReference type="AlphaFoldDB" id="A0A3P8DAT4"/>
<protein>
    <submittedName>
        <fullName evidence="2">Uncharacterized protein</fullName>
    </submittedName>
</protein>
<name>A0A3P8DAT4_9TREM</name>
<evidence type="ECO:0000313" key="3">
    <source>
        <dbReference type="Proteomes" id="UP000272942"/>
    </source>
</evidence>
<evidence type="ECO:0000313" key="2">
    <source>
        <dbReference type="EMBL" id="VDP40891.1"/>
    </source>
</evidence>
<dbReference type="Proteomes" id="UP000272942">
    <property type="component" value="Unassembled WGS sequence"/>
</dbReference>
<evidence type="ECO:0000256" key="1">
    <source>
        <dbReference type="SAM" id="MobiDB-lite"/>
    </source>
</evidence>
<sequence>MVYLWKILRGDLGPELRAVSTARLQPDARPQAHLPEASVNGASSGLSPFPEGDFPLEFTPVGGGGGAVRDAFQTPSR</sequence>
<keyword evidence="3" id="KW-1185">Reference proteome</keyword>
<dbReference type="EMBL" id="UZAN01010679">
    <property type="protein sequence ID" value="VDP40891.1"/>
    <property type="molecule type" value="Genomic_DNA"/>
</dbReference>
<gene>
    <name evidence="2" type="ORF">ECPE_LOCUS1541</name>
</gene>
<organism evidence="2 3">
    <name type="scientific">Echinostoma caproni</name>
    <dbReference type="NCBI Taxonomy" id="27848"/>
    <lineage>
        <taxon>Eukaryota</taxon>
        <taxon>Metazoa</taxon>
        <taxon>Spiralia</taxon>
        <taxon>Lophotrochozoa</taxon>
        <taxon>Platyhelminthes</taxon>
        <taxon>Trematoda</taxon>
        <taxon>Digenea</taxon>
        <taxon>Plagiorchiida</taxon>
        <taxon>Echinostomata</taxon>
        <taxon>Echinostomatoidea</taxon>
        <taxon>Echinostomatidae</taxon>
        <taxon>Echinostoma</taxon>
    </lineage>
</organism>
<accession>A0A3P8DAT4</accession>